<keyword evidence="1" id="KW-1133">Transmembrane helix</keyword>
<feature type="transmembrane region" description="Helical" evidence="1">
    <location>
        <begin position="282"/>
        <end position="298"/>
    </location>
</feature>
<dbReference type="EMBL" id="JACHEF010000003">
    <property type="protein sequence ID" value="MBB6411394.1"/>
    <property type="molecule type" value="Genomic_DNA"/>
</dbReference>
<keyword evidence="1" id="KW-0812">Transmembrane</keyword>
<sequence length="552" mass="62151">MTKNETLGFWLKIYICTALLGVAFAAIYVWLEEPVYYWDFAAYFNGFDQYGSLLAESPIEWLSQLRASVARDDYSAAILVPLMPFHMFFGGSRLSYIAGIVIVYLVPTALFMGRMSYLEAVSDTPSPRSWFVVWFAAFLYTPFWSATLRGLPDIAGCLALSAATYFLWKSKLLTREPVINGIRIGICLWLAFMLRRWYAFAVIGIAISAAFFCLLQVAKDRDFAAFRNAVLGGVCALFVIAGAALAFQQPLILKILGTSYGDLYSGYKTNFVSQIDQVGSRLSYVNWLLIVVGLYISIIRRNSFALFCALASVLTFLIFTRTQDPDRHHSMPMFLWLFPAYAQAIVAIVSMPALKSRWSTVLIAVVAGFAYLGTFFPIGRQLLSPIGYVFAREDTLPLHLDNLPEYRRLIDDLVREIRPEDRFSVFASGAVMNSSLLFEMDMDLYPRVGWSCQVDSRDQFAPEALKSRYVVVTDPPVTHLQSGAQICVTIPDQDIVEGKGIGAAYERIATYQLSGGVKGYLYEQLRPVSKTELDALYSEFRKKYPGWTTPEW</sequence>
<protein>
    <recommendedName>
        <fullName evidence="4">Glycosyltransferase RgtA/B/C/D-like domain-containing protein</fullName>
    </recommendedName>
</protein>
<name>A0A841P7W9_9HYPH</name>
<feature type="transmembrane region" description="Helical" evidence="1">
    <location>
        <begin position="304"/>
        <end position="322"/>
    </location>
</feature>
<feature type="transmembrane region" description="Helical" evidence="1">
    <location>
        <begin position="9"/>
        <end position="31"/>
    </location>
</feature>
<feature type="transmembrane region" description="Helical" evidence="1">
    <location>
        <begin position="197"/>
        <end position="218"/>
    </location>
</feature>
<keyword evidence="1" id="KW-0472">Membrane</keyword>
<gene>
    <name evidence="2" type="ORF">HNQ71_004068</name>
</gene>
<comment type="caution">
    <text evidence="2">The sequence shown here is derived from an EMBL/GenBank/DDBJ whole genome shotgun (WGS) entry which is preliminary data.</text>
</comment>
<evidence type="ECO:0000256" key="1">
    <source>
        <dbReference type="SAM" id="Phobius"/>
    </source>
</evidence>
<feature type="transmembrane region" description="Helical" evidence="1">
    <location>
        <begin position="334"/>
        <end position="354"/>
    </location>
</feature>
<feature type="transmembrane region" description="Helical" evidence="1">
    <location>
        <begin position="94"/>
        <end position="117"/>
    </location>
</feature>
<reference evidence="2 3" key="1">
    <citation type="submission" date="2020-08" db="EMBL/GenBank/DDBJ databases">
        <title>Genomic Encyclopedia of Type Strains, Phase IV (KMG-IV): sequencing the most valuable type-strain genomes for metagenomic binning, comparative biology and taxonomic classification.</title>
        <authorList>
            <person name="Goeker M."/>
        </authorList>
    </citation>
    <scope>NUCLEOTIDE SEQUENCE [LARGE SCALE GENOMIC DNA]</scope>
    <source>
        <strain evidence="2 3">DSM 100039</strain>
    </source>
</reference>
<accession>A0A841P7W9</accession>
<evidence type="ECO:0000313" key="2">
    <source>
        <dbReference type="EMBL" id="MBB6411394.1"/>
    </source>
</evidence>
<feature type="transmembrane region" description="Helical" evidence="1">
    <location>
        <begin position="129"/>
        <end position="145"/>
    </location>
</feature>
<organism evidence="2 3">
    <name type="scientific">Mesorhizobium sangaii</name>
    <dbReference type="NCBI Taxonomy" id="505389"/>
    <lineage>
        <taxon>Bacteria</taxon>
        <taxon>Pseudomonadati</taxon>
        <taxon>Pseudomonadota</taxon>
        <taxon>Alphaproteobacteria</taxon>
        <taxon>Hyphomicrobiales</taxon>
        <taxon>Phyllobacteriaceae</taxon>
        <taxon>Mesorhizobium</taxon>
    </lineage>
</organism>
<dbReference type="Proteomes" id="UP000556329">
    <property type="component" value="Unassembled WGS sequence"/>
</dbReference>
<evidence type="ECO:0008006" key="4">
    <source>
        <dbReference type="Google" id="ProtNLM"/>
    </source>
</evidence>
<keyword evidence="3" id="KW-1185">Reference proteome</keyword>
<feature type="transmembrane region" description="Helical" evidence="1">
    <location>
        <begin position="360"/>
        <end position="378"/>
    </location>
</feature>
<evidence type="ECO:0000313" key="3">
    <source>
        <dbReference type="Proteomes" id="UP000556329"/>
    </source>
</evidence>
<dbReference type="RefSeq" id="WP_184874350.1">
    <property type="nucleotide sequence ID" value="NZ_JACHEF010000003.1"/>
</dbReference>
<dbReference type="AlphaFoldDB" id="A0A841P7W9"/>
<proteinExistence type="predicted"/>
<feature type="transmembrane region" description="Helical" evidence="1">
    <location>
        <begin position="224"/>
        <end position="247"/>
    </location>
</feature>